<gene>
    <name evidence="2" type="ORF">SAMEA2259716_00802</name>
</gene>
<organism evidence="2 3">
    <name type="scientific">Mycobacteroides abscessus subsp. massiliense</name>
    <dbReference type="NCBI Taxonomy" id="1962118"/>
    <lineage>
        <taxon>Bacteria</taxon>
        <taxon>Bacillati</taxon>
        <taxon>Actinomycetota</taxon>
        <taxon>Actinomycetes</taxon>
        <taxon>Mycobacteriales</taxon>
        <taxon>Mycobacteriaceae</taxon>
        <taxon>Mycobacteroides</taxon>
        <taxon>Mycobacteroides abscessus</taxon>
    </lineage>
</organism>
<accession>A0A1T6N9T1</accession>
<proteinExistence type="predicted"/>
<evidence type="ECO:0000256" key="1">
    <source>
        <dbReference type="SAM" id="MobiDB-lite"/>
    </source>
</evidence>
<sequence>MVAGEIINPDALVGIPGVMGVESARPMQAPRTVRRPDGGR</sequence>
<evidence type="ECO:0000313" key="3">
    <source>
        <dbReference type="Proteomes" id="UP000190074"/>
    </source>
</evidence>
<dbReference type="AlphaFoldDB" id="A0A1T6N9T1"/>
<dbReference type="Proteomes" id="UP000190074">
    <property type="component" value="Unassembled WGS sequence"/>
</dbReference>
<reference evidence="2 3" key="1">
    <citation type="submission" date="2016-11" db="EMBL/GenBank/DDBJ databases">
        <authorList>
            <consortium name="Pathogen Informatics"/>
        </authorList>
    </citation>
    <scope>NUCLEOTIDE SEQUENCE [LARGE SCALE GENOMIC DNA]</scope>
    <source>
        <strain evidence="2 3">911</strain>
    </source>
</reference>
<name>A0A1T6N9T1_9MYCO</name>
<evidence type="ECO:0000313" key="2">
    <source>
        <dbReference type="EMBL" id="SKL50179.1"/>
    </source>
</evidence>
<dbReference type="EMBL" id="FVGW01000001">
    <property type="protein sequence ID" value="SKL50179.1"/>
    <property type="molecule type" value="Genomic_DNA"/>
</dbReference>
<feature type="region of interest" description="Disordered" evidence="1">
    <location>
        <begin position="21"/>
        <end position="40"/>
    </location>
</feature>
<protein>
    <submittedName>
        <fullName evidence="2">Uncharacterized protein</fullName>
    </submittedName>
</protein>